<dbReference type="OrthoDB" id="2014825at2759"/>
<accession>A0A6V7X9H7</accession>
<feature type="transmembrane region" description="Helical" evidence="4">
    <location>
        <begin position="37"/>
        <end position="54"/>
    </location>
</feature>
<comment type="caution">
    <text evidence="6">The sequence shown here is derived from an EMBL/GenBank/DDBJ whole genome shotgun (WGS) entry which is preliminary data.</text>
</comment>
<dbReference type="AlphaFoldDB" id="A0A6V7X9H7"/>
<dbReference type="PANTHER" id="PTHR13132:SF29">
    <property type="entry name" value="ALPHA-(1,6)-FUCOSYLTRANSFERASE"/>
    <property type="match status" value="1"/>
</dbReference>
<feature type="region of interest" description="Important for donor substrate binding" evidence="3">
    <location>
        <begin position="305"/>
        <end position="306"/>
    </location>
</feature>
<keyword evidence="1 3" id="KW-0328">Glycosyltransferase</keyword>
<dbReference type="PANTHER" id="PTHR13132">
    <property type="entry name" value="ALPHA- 1,6 -FUCOSYLTRANSFERASE"/>
    <property type="match status" value="1"/>
</dbReference>
<evidence type="ECO:0000313" key="7">
    <source>
        <dbReference type="Proteomes" id="UP000580250"/>
    </source>
</evidence>
<comment type="similarity">
    <text evidence="3">Belongs to the glycosyltransferase 23 family.</text>
</comment>
<keyword evidence="2 3" id="KW-0808">Transferase</keyword>
<keyword evidence="4" id="KW-1133">Transmembrane helix</keyword>
<evidence type="ECO:0000256" key="3">
    <source>
        <dbReference type="PROSITE-ProRule" id="PRU00992"/>
    </source>
</evidence>
<gene>
    <name evidence="6" type="ORF">MENT_LOCUS49128</name>
</gene>
<dbReference type="InterPro" id="IPR045573">
    <property type="entry name" value="Fut8_N_cat"/>
</dbReference>
<reference evidence="6 7" key="1">
    <citation type="submission" date="2020-08" db="EMBL/GenBank/DDBJ databases">
        <authorList>
            <person name="Koutsovoulos G."/>
            <person name="Danchin GJ E."/>
        </authorList>
    </citation>
    <scope>NUCLEOTIDE SEQUENCE [LARGE SCALE GENOMIC DNA]</scope>
</reference>
<dbReference type="Pfam" id="PF19745">
    <property type="entry name" value="FUT8_N_cat"/>
    <property type="match status" value="1"/>
</dbReference>
<evidence type="ECO:0000313" key="6">
    <source>
        <dbReference type="EMBL" id="CAD2195996.1"/>
    </source>
</evidence>
<evidence type="ECO:0000259" key="5">
    <source>
        <dbReference type="PROSITE" id="PS51659"/>
    </source>
</evidence>
<dbReference type="GO" id="GO:0006487">
    <property type="term" value="P:protein N-linked glycosylation"/>
    <property type="evidence" value="ECO:0007669"/>
    <property type="project" value="TreeGrafter"/>
</dbReference>
<evidence type="ECO:0000256" key="2">
    <source>
        <dbReference type="ARBA" id="ARBA00022679"/>
    </source>
</evidence>
<feature type="domain" description="GT23" evidence="5">
    <location>
        <begin position="293"/>
        <end position="392"/>
    </location>
</feature>
<dbReference type="Gene3D" id="3.40.50.11350">
    <property type="match status" value="1"/>
</dbReference>
<dbReference type="EMBL" id="CAJEWN010001266">
    <property type="protein sequence ID" value="CAD2195996.1"/>
    <property type="molecule type" value="Genomic_DNA"/>
</dbReference>
<evidence type="ECO:0000256" key="1">
    <source>
        <dbReference type="ARBA" id="ARBA00022676"/>
    </source>
</evidence>
<organism evidence="6 7">
    <name type="scientific">Meloidogyne enterolobii</name>
    <name type="common">Root-knot nematode worm</name>
    <name type="synonym">Meloidogyne mayaguensis</name>
    <dbReference type="NCBI Taxonomy" id="390850"/>
    <lineage>
        <taxon>Eukaryota</taxon>
        <taxon>Metazoa</taxon>
        <taxon>Ecdysozoa</taxon>
        <taxon>Nematoda</taxon>
        <taxon>Chromadorea</taxon>
        <taxon>Rhabditida</taxon>
        <taxon>Tylenchina</taxon>
        <taxon>Tylenchomorpha</taxon>
        <taxon>Tylenchoidea</taxon>
        <taxon>Meloidogynidae</taxon>
        <taxon>Meloidogyninae</taxon>
        <taxon>Meloidogyne</taxon>
    </lineage>
</organism>
<keyword evidence="4" id="KW-0472">Membrane</keyword>
<sequence length="392" mass="45996">MAEYSQIPSDENEIISNNNAKIQKNKTKFNGVYLKRFFKFLIIFIPFLLFYLYFKQHKNIKIDNILKSFQLPSASQIIINRNLIISKDAYNQMTFVQKFIYFRWLLGYNTLENSEQKQMIDKNIINHLSEESRFYIKQNNQQKLSIISERIQSSIDLLQNPNNCSNAMIMACPNVGPDWGIGFMIEMIILCFINAIKSGRTLILMNENVKLFKFNVKWSEIFKSISNCSFGEHVQPFLPINEYRGPGQTDRITVFNSEKVGFEAAPLEAKDFLLKYHSNPVLWFYGQVNLLTLPASGPVVGIHVRRTDKIKEAKFFGLDDYMKWVEIWFDVNEENYQNSHPIPSDCNNKRMLFVAADLPDIKYITKEIENKWGDKYEIYHGKVFRNKKQCNL</sequence>
<dbReference type="GO" id="GO:0046921">
    <property type="term" value="F:alpha-(1-&gt;6)-fucosyltransferase activity"/>
    <property type="evidence" value="ECO:0007669"/>
    <property type="project" value="TreeGrafter"/>
</dbReference>
<name>A0A6V7X9H7_MELEN</name>
<protein>
    <recommendedName>
        <fullName evidence="5">GT23 domain-containing protein</fullName>
    </recommendedName>
</protein>
<evidence type="ECO:0000256" key="4">
    <source>
        <dbReference type="SAM" id="Phobius"/>
    </source>
</evidence>
<dbReference type="PROSITE" id="PS51659">
    <property type="entry name" value="GT23"/>
    <property type="match status" value="1"/>
</dbReference>
<keyword evidence="4" id="KW-0812">Transmembrane</keyword>
<dbReference type="InterPro" id="IPR027350">
    <property type="entry name" value="GT23_dom"/>
</dbReference>
<proteinExistence type="inferred from homology"/>
<dbReference type="Proteomes" id="UP000580250">
    <property type="component" value="Unassembled WGS sequence"/>
</dbReference>